<dbReference type="Pfam" id="PF13676">
    <property type="entry name" value="TIR_2"/>
    <property type="match status" value="1"/>
</dbReference>
<name>A0A7I7SC01_9MYCO</name>
<dbReference type="InterPro" id="IPR000157">
    <property type="entry name" value="TIR_dom"/>
</dbReference>
<dbReference type="SMART" id="SM00255">
    <property type="entry name" value="TIR"/>
    <property type="match status" value="1"/>
</dbReference>
<dbReference type="EMBL" id="NCXO01000006">
    <property type="protein sequence ID" value="OSC35026.1"/>
    <property type="molecule type" value="Genomic_DNA"/>
</dbReference>
<dbReference type="InterPro" id="IPR035897">
    <property type="entry name" value="Toll_tir_struct_dom_sf"/>
</dbReference>
<reference evidence="1 2" key="1">
    <citation type="submission" date="2017-04" db="EMBL/GenBank/DDBJ databases">
        <title>The new phylogeny of genus Mycobacterium.</title>
        <authorList>
            <person name="Tortoli E."/>
            <person name="Trovato A."/>
            <person name="Cirillo D.M."/>
        </authorList>
    </citation>
    <scope>NUCLEOTIDE SEQUENCE [LARGE SCALE GENOMIC DNA]</scope>
    <source>
        <strain evidence="1 2">KCTC 19819</strain>
    </source>
</reference>
<keyword evidence="2" id="KW-1185">Reference proteome</keyword>
<proteinExistence type="predicted"/>
<dbReference type="SUPFAM" id="SSF52200">
    <property type="entry name" value="Toll/Interleukin receptor TIR domain"/>
    <property type="match status" value="1"/>
</dbReference>
<comment type="caution">
    <text evidence="1">The sequence shown here is derived from an EMBL/GenBank/DDBJ whole genome shotgun (WGS) entry which is preliminary data.</text>
</comment>
<sequence>MLFISYASQDKAVIETLVTTLRRSGQRVWLDEELGGGETWWRAILEQIRRADLFVVAVSEHSLASKPCQAELRYAQALKRPVLPVQIGAVDSLRLTPLATTQIFDFRHPTARSREQLLAAASTLIGRDAPLPTPLPAEPPVPFAYLMRLATTMSSPELSRYQQAELVTELKNRLDEDRNDPAACRDITRLLYLLHERPDVTWRTRTDIDAILGLAAGPASGPLPTPTQPFTGPQAVSTLAFTAPQPLAEPPTHPAAETTAAPPGWWRRHRRWLLAGAAAVVSVVTATVVVVITRPAPVSAGPMLISDADLEPIMGTEQLAIADSGVAQAKQSSLVDITPTECGGALYPGLDSDYLDSGAQQVSWRVSEPPGGLKRAGVNNNPFVDQAVAVFAPKSAAGAEFVRRSAQQWRDCAGKTVTVDYRDGAVFTWLLGEPRGESPRIVHSFTLVANPDYGCQRVLNAVADAVIDVKTCGIGLTDQANRVSARLIGTLTDIPSF</sequence>
<evidence type="ECO:0000313" key="1">
    <source>
        <dbReference type="EMBL" id="OSC35026.1"/>
    </source>
</evidence>
<dbReference type="Gene3D" id="3.40.1000.70">
    <property type="entry name" value="PknH-like extracellular domain"/>
    <property type="match status" value="1"/>
</dbReference>
<dbReference type="InterPro" id="IPR026954">
    <property type="entry name" value="PknH-like_Extracell"/>
</dbReference>
<dbReference type="Gene3D" id="3.40.50.10140">
    <property type="entry name" value="Toll/interleukin-1 receptor homology (TIR) domain"/>
    <property type="match status" value="1"/>
</dbReference>
<dbReference type="Proteomes" id="UP000193577">
    <property type="component" value="Unassembled WGS sequence"/>
</dbReference>
<protein>
    <submittedName>
        <fullName evidence="1">Uncharacterized protein</fullName>
    </submittedName>
</protein>
<gene>
    <name evidence="1" type="ORF">B8W67_04320</name>
</gene>
<evidence type="ECO:0000313" key="2">
    <source>
        <dbReference type="Proteomes" id="UP000193577"/>
    </source>
</evidence>
<dbReference type="InterPro" id="IPR038232">
    <property type="entry name" value="PknH-like_Extracell_sf"/>
</dbReference>
<organism evidence="1 2">
    <name type="scientific">Mycolicibacillus koreensis</name>
    <dbReference type="NCBI Taxonomy" id="1069220"/>
    <lineage>
        <taxon>Bacteria</taxon>
        <taxon>Bacillati</taxon>
        <taxon>Actinomycetota</taxon>
        <taxon>Actinomycetes</taxon>
        <taxon>Mycobacteriales</taxon>
        <taxon>Mycobacteriaceae</taxon>
        <taxon>Mycolicibacillus</taxon>
    </lineage>
</organism>
<dbReference type="Pfam" id="PF14032">
    <property type="entry name" value="PknH_C"/>
    <property type="match status" value="1"/>
</dbReference>
<dbReference type="GO" id="GO:0007165">
    <property type="term" value="P:signal transduction"/>
    <property type="evidence" value="ECO:0007669"/>
    <property type="project" value="InterPro"/>
</dbReference>
<accession>A0A7I7SC01</accession>
<dbReference type="RefSeq" id="WP_085302414.1">
    <property type="nucleotide sequence ID" value="NZ_AP022594.1"/>
</dbReference>
<dbReference type="AlphaFoldDB" id="A0A7I7SC01"/>
<dbReference type="PROSITE" id="PS50104">
    <property type="entry name" value="TIR"/>
    <property type="match status" value="1"/>
</dbReference>
<dbReference type="OrthoDB" id="4737208at2"/>